<dbReference type="OrthoDB" id="6500128at2759"/>
<dbReference type="GO" id="GO:0005743">
    <property type="term" value="C:mitochondrial inner membrane"/>
    <property type="evidence" value="ECO:0007669"/>
    <property type="project" value="TreeGrafter"/>
</dbReference>
<dbReference type="PANTHER" id="PTHR43394">
    <property type="entry name" value="ATP-DEPENDENT PERMEASE MDL1, MITOCHONDRIAL"/>
    <property type="match status" value="1"/>
</dbReference>
<dbReference type="GO" id="GO:0005524">
    <property type="term" value="F:ATP binding"/>
    <property type="evidence" value="ECO:0007669"/>
    <property type="project" value="InterPro"/>
</dbReference>
<dbReference type="SUPFAM" id="SSF52540">
    <property type="entry name" value="P-loop containing nucleoside triphosphate hydrolases"/>
    <property type="match status" value="1"/>
</dbReference>
<dbReference type="InterPro" id="IPR039421">
    <property type="entry name" value="Type_1_exporter"/>
</dbReference>
<dbReference type="GO" id="GO:0015421">
    <property type="term" value="F:ABC-type oligopeptide transporter activity"/>
    <property type="evidence" value="ECO:0007669"/>
    <property type="project" value="TreeGrafter"/>
</dbReference>
<dbReference type="PANTHER" id="PTHR43394:SF11">
    <property type="entry name" value="ATP-BINDING CASSETTE TRANSPORTER"/>
    <property type="match status" value="1"/>
</dbReference>
<dbReference type="FunFam" id="3.40.50.300:FF:002695">
    <property type="entry name" value="ABC multidrug transporter, putative"/>
    <property type="match status" value="1"/>
</dbReference>
<sequence length="173" mass="18877">MDLKAFRSQLGCVQQEPILFEGTVEDNIRLGKLDATEDEIIEAAKMANAHDFILRLPEGYQTVLAERGGGLSGGQKQRIAIARALIRKPKLLLFDEATSALDTRSERIVQDALDQASAGRTVVVVAHRLTTVRNADLILVLDKGVIREKGTHDQLVAQGGLYAAMLSNQVCLE</sequence>
<evidence type="ECO:0000313" key="4">
    <source>
        <dbReference type="EMBL" id="VDP68896.1"/>
    </source>
</evidence>
<dbReference type="EMBL" id="UZAN01040230">
    <property type="protein sequence ID" value="VDP68896.1"/>
    <property type="molecule type" value="Genomic_DNA"/>
</dbReference>
<evidence type="ECO:0000259" key="3">
    <source>
        <dbReference type="PROSITE" id="PS50893"/>
    </source>
</evidence>
<gene>
    <name evidence="4" type="ORF">ECPE_LOCUS3254</name>
</gene>
<keyword evidence="5" id="KW-1185">Reference proteome</keyword>
<reference evidence="4 5" key="1">
    <citation type="submission" date="2018-11" db="EMBL/GenBank/DDBJ databases">
        <authorList>
            <consortium name="Pathogen Informatics"/>
        </authorList>
    </citation>
    <scope>NUCLEOTIDE SEQUENCE [LARGE SCALE GENOMIC DNA]</scope>
    <source>
        <strain evidence="4 5">Egypt</strain>
    </source>
</reference>
<organism evidence="4 5">
    <name type="scientific">Echinostoma caproni</name>
    <dbReference type="NCBI Taxonomy" id="27848"/>
    <lineage>
        <taxon>Eukaryota</taxon>
        <taxon>Metazoa</taxon>
        <taxon>Spiralia</taxon>
        <taxon>Lophotrochozoa</taxon>
        <taxon>Platyhelminthes</taxon>
        <taxon>Trematoda</taxon>
        <taxon>Digenea</taxon>
        <taxon>Plagiorchiida</taxon>
        <taxon>Echinostomata</taxon>
        <taxon>Echinostomatoidea</taxon>
        <taxon>Echinostomatidae</taxon>
        <taxon>Echinostoma</taxon>
    </lineage>
</organism>
<protein>
    <recommendedName>
        <fullName evidence="3">ABC transporter domain-containing protein</fullName>
    </recommendedName>
</protein>
<keyword evidence="1" id="KW-0813">Transport</keyword>
<dbReference type="GO" id="GO:0090374">
    <property type="term" value="P:oligopeptide export from mitochondrion"/>
    <property type="evidence" value="ECO:0007669"/>
    <property type="project" value="TreeGrafter"/>
</dbReference>
<dbReference type="GO" id="GO:0016887">
    <property type="term" value="F:ATP hydrolysis activity"/>
    <property type="evidence" value="ECO:0007669"/>
    <property type="project" value="InterPro"/>
</dbReference>
<dbReference type="PROSITE" id="PS00211">
    <property type="entry name" value="ABC_TRANSPORTER_1"/>
    <property type="match status" value="1"/>
</dbReference>
<dbReference type="InterPro" id="IPR003439">
    <property type="entry name" value="ABC_transporter-like_ATP-bd"/>
</dbReference>
<dbReference type="PROSITE" id="PS50893">
    <property type="entry name" value="ABC_TRANSPORTER_2"/>
    <property type="match status" value="1"/>
</dbReference>
<name>A0A3P8JQR6_9TREM</name>
<dbReference type="Gene3D" id="3.40.50.300">
    <property type="entry name" value="P-loop containing nucleotide triphosphate hydrolases"/>
    <property type="match status" value="1"/>
</dbReference>
<dbReference type="Proteomes" id="UP000272942">
    <property type="component" value="Unassembled WGS sequence"/>
</dbReference>
<evidence type="ECO:0000256" key="1">
    <source>
        <dbReference type="ARBA" id="ARBA00022448"/>
    </source>
</evidence>
<dbReference type="AlphaFoldDB" id="A0A3P8JQR6"/>
<dbReference type="InterPro" id="IPR027417">
    <property type="entry name" value="P-loop_NTPase"/>
</dbReference>
<keyword evidence="2" id="KW-0677">Repeat</keyword>
<accession>A0A3P8JQR6</accession>
<dbReference type="InterPro" id="IPR017871">
    <property type="entry name" value="ABC_transporter-like_CS"/>
</dbReference>
<dbReference type="Pfam" id="PF00005">
    <property type="entry name" value="ABC_tran"/>
    <property type="match status" value="1"/>
</dbReference>
<feature type="domain" description="ABC transporter" evidence="3">
    <location>
        <begin position="1"/>
        <end position="168"/>
    </location>
</feature>
<proteinExistence type="predicted"/>
<evidence type="ECO:0000313" key="5">
    <source>
        <dbReference type="Proteomes" id="UP000272942"/>
    </source>
</evidence>
<evidence type="ECO:0000256" key="2">
    <source>
        <dbReference type="ARBA" id="ARBA00022737"/>
    </source>
</evidence>